<dbReference type="EMBL" id="LMTZ01000104">
    <property type="protein sequence ID" value="KST65754.1"/>
    <property type="molecule type" value="Genomic_DNA"/>
</dbReference>
<dbReference type="InterPro" id="IPR011008">
    <property type="entry name" value="Dimeric_a/b-barrel"/>
</dbReference>
<dbReference type="SUPFAM" id="SSF54909">
    <property type="entry name" value="Dimeric alpha+beta barrel"/>
    <property type="match status" value="1"/>
</dbReference>
<dbReference type="OrthoDB" id="1494517at2"/>
<dbReference type="PROSITE" id="PS51725">
    <property type="entry name" value="ABM"/>
    <property type="match status" value="1"/>
</dbReference>
<reference evidence="2 3" key="1">
    <citation type="journal article" date="2015" name="Genome Announc.">
        <title>Draft Genome of the Euendolithic (true boring) Cyanobacterium Mastigocoleus testarum strain BC008.</title>
        <authorList>
            <person name="Guida B.S."/>
            <person name="Garcia-Pichel F."/>
        </authorList>
    </citation>
    <scope>NUCLEOTIDE SEQUENCE [LARGE SCALE GENOMIC DNA]</scope>
    <source>
        <strain evidence="2 3">BC008</strain>
    </source>
</reference>
<evidence type="ECO:0000259" key="1">
    <source>
        <dbReference type="PROSITE" id="PS51725"/>
    </source>
</evidence>
<accession>A0A0V7ZMV0</accession>
<dbReference type="Pfam" id="PF03992">
    <property type="entry name" value="ABM"/>
    <property type="match status" value="1"/>
</dbReference>
<feature type="domain" description="ABM" evidence="1">
    <location>
        <begin position="12"/>
        <end position="101"/>
    </location>
</feature>
<gene>
    <name evidence="2" type="ORF">BC008_22515</name>
</gene>
<sequence>MTTTISEKDGVLTVINVFTVEPEQQKQLVDHLVSNLDTAKKQSGFISANIHKSLDGTRVINYAQWTSKESLDLALQNQEFMAPVKKAVEFPHEFHQYEVVFTIQGEKVTS</sequence>
<dbReference type="AlphaFoldDB" id="A0A0V7ZMV0"/>
<dbReference type="InterPro" id="IPR007138">
    <property type="entry name" value="ABM_dom"/>
</dbReference>
<name>A0A0V7ZMV0_9CYAN</name>
<evidence type="ECO:0000313" key="2">
    <source>
        <dbReference type="EMBL" id="KST65754.1"/>
    </source>
</evidence>
<keyword evidence="3" id="KW-1185">Reference proteome</keyword>
<dbReference type="Proteomes" id="UP000053372">
    <property type="component" value="Unassembled WGS sequence"/>
</dbReference>
<comment type="caution">
    <text evidence="2">The sequence shown here is derived from an EMBL/GenBank/DDBJ whole genome shotgun (WGS) entry which is preliminary data.</text>
</comment>
<dbReference type="Gene3D" id="3.30.70.100">
    <property type="match status" value="1"/>
</dbReference>
<dbReference type="RefSeq" id="WP_036265670.1">
    <property type="nucleotide sequence ID" value="NZ_LMTZ01000104.1"/>
</dbReference>
<evidence type="ECO:0000313" key="3">
    <source>
        <dbReference type="Proteomes" id="UP000053372"/>
    </source>
</evidence>
<proteinExistence type="predicted"/>
<organism evidence="2 3">
    <name type="scientific">Mastigocoleus testarum BC008</name>
    <dbReference type="NCBI Taxonomy" id="371196"/>
    <lineage>
        <taxon>Bacteria</taxon>
        <taxon>Bacillati</taxon>
        <taxon>Cyanobacteriota</taxon>
        <taxon>Cyanophyceae</taxon>
        <taxon>Nostocales</taxon>
        <taxon>Hapalosiphonaceae</taxon>
        <taxon>Mastigocoleus</taxon>
    </lineage>
</organism>
<protein>
    <recommendedName>
        <fullName evidence="1">ABM domain-containing protein</fullName>
    </recommendedName>
</protein>